<comment type="similarity">
    <text evidence="7">Belongs to the RnpA family.</text>
</comment>
<reference evidence="9" key="2">
    <citation type="submission" date="2020-09" db="EMBL/GenBank/DDBJ databases">
        <authorList>
            <person name="Sun Q."/>
            <person name="Zhou Y."/>
        </authorList>
    </citation>
    <scope>NUCLEOTIDE SEQUENCE</scope>
    <source>
        <strain evidence="9">CGMCC 1.12181</strain>
    </source>
</reference>
<reference evidence="9" key="1">
    <citation type="journal article" date="2014" name="Int. J. Syst. Evol. Microbiol.">
        <title>Complete genome sequence of Corynebacterium casei LMG S-19264T (=DSM 44701T), isolated from a smear-ripened cheese.</title>
        <authorList>
            <consortium name="US DOE Joint Genome Institute (JGI-PGF)"/>
            <person name="Walter F."/>
            <person name="Albersmeier A."/>
            <person name="Kalinowski J."/>
            <person name="Ruckert C."/>
        </authorList>
    </citation>
    <scope>NUCLEOTIDE SEQUENCE</scope>
    <source>
        <strain evidence="9">CGMCC 1.12181</strain>
    </source>
</reference>
<dbReference type="PANTHER" id="PTHR33992">
    <property type="entry name" value="RIBONUCLEASE P PROTEIN COMPONENT"/>
    <property type="match status" value="1"/>
</dbReference>
<dbReference type="GO" id="GO:0000049">
    <property type="term" value="F:tRNA binding"/>
    <property type="evidence" value="ECO:0007669"/>
    <property type="project" value="UniProtKB-UniRule"/>
</dbReference>
<dbReference type="NCBIfam" id="TIGR00188">
    <property type="entry name" value="rnpA"/>
    <property type="match status" value="1"/>
</dbReference>
<comment type="caution">
    <text evidence="9">The sequence shown here is derived from an EMBL/GenBank/DDBJ whole genome shotgun (WGS) entry which is preliminary data.</text>
</comment>
<evidence type="ECO:0000256" key="7">
    <source>
        <dbReference type="HAMAP-Rule" id="MF_00227"/>
    </source>
</evidence>
<dbReference type="EMBL" id="BMEO01000002">
    <property type="protein sequence ID" value="GGF88969.1"/>
    <property type="molecule type" value="Genomic_DNA"/>
</dbReference>
<evidence type="ECO:0000256" key="2">
    <source>
        <dbReference type="ARBA" id="ARBA00022694"/>
    </source>
</evidence>
<dbReference type="InterPro" id="IPR020539">
    <property type="entry name" value="RNase_P_CS"/>
</dbReference>
<keyword evidence="10" id="KW-1185">Reference proteome</keyword>
<sequence length="110" mass="13099">MQRLTKHQRIRTRPEYGRVFNQSKKIHSPHFKLMVHWTQQNQPARLGLIVSKKAAPKAVDRNRIKRLVRESFRHQTALKPADYVMVAKPSVKQLTNQQVLQNLQQLWQRI</sequence>
<dbReference type="Proteomes" id="UP000605253">
    <property type="component" value="Unassembled WGS sequence"/>
</dbReference>
<dbReference type="RefSeq" id="WP_188364355.1">
    <property type="nucleotide sequence ID" value="NZ_BAABJF010000032.1"/>
</dbReference>
<evidence type="ECO:0000256" key="3">
    <source>
        <dbReference type="ARBA" id="ARBA00022722"/>
    </source>
</evidence>
<dbReference type="InterPro" id="IPR000100">
    <property type="entry name" value="RNase_P"/>
</dbReference>
<protein>
    <recommendedName>
        <fullName evidence="7 8">Ribonuclease P protein component</fullName>
        <shortName evidence="7">RNase P protein</shortName>
        <shortName evidence="7">RNaseP protein</shortName>
        <ecNumber evidence="7 8">3.1.26.5</ecNumber>
    </recommendedName>
    <alternativeName>
        <fullName evidence="7">Protein C5</fullName>
    </alternativeName>
</protein>
<keyword evidence="6 7" id="KW-0694">RNA-binding</keyword>
<dbReference type="EC" id="3.1.26.5" evidence="7 8"/>
<name>A0A917CJV3_9GAMM</name>
<evidence type="ECO:0000256" key="5">
    <source>
        <dbReference type="ARBA" id="ARBA00022801"/>
    </source>
</evidence>
<comment type="subunit">
    <text evidence="7">Consists of a catalytic RNA component (M1 or rnpB) and a protein subunit.</text>
</comment>
<dbReference type="GO" id="GO:0001682">
    <property type="term" value="P:tRNA 5'-leader removal"/>
    <property type="evidence" value="ECO:0007669"/>
    <property type="project" value="UniProtKB-UniRule"/>
</dbReference>
<comment type="function">
    <text evidence="1 7">RNaseP catalyzes the removal of the 5'-leader sequence from pre-tRNA to produce the mature 5'-terminus. It can also cleave other RNA substrates such as 4.5S RNA. The protein component plays an auxiliary but essential role in vivo by binding to the 5'-leader sequence and broadening the substrate specificity of the ribozyme.</text>
</comment>
<organism evidence="9 10">
    <name type="scientific">Marinicella pacifica</name>
    <dbReference type="NCBI Taxonomy" id="1171543"/>
    <lineage>
        <taxon>Bacteria</taxon>
        <taxon>Pseudomonadati</taxon>
        <taxon>Pseudomonadota</taxon>
        <taxon>Gammaproteobacteria</taxon>
        <taxon>Lysobacterales</taxon>
        <taxon>Marinicellaceae</taxon>
        <taxon>Marinicella</taxon>
    </lineage>
</organism>
<evidence type="ECO:0000256" key="6">
    <source>
        <dbReference type="ARBA" id="ARBA00022884"/>
    </source>
</evidence>
<dbReference type="SUPFAM" id="SSF54211">
    <property type="entry name" value="Ribosomal protein S5 domain 2-like"/>
    <property type="match status" value="1"/>
</dbReference>
<accession>A0A917CJV3</accession>
<dbReference type="GO" id="GO:0004526">
    <property type="term" value="F:ribonuclease P activity"/>
    <property type="evidence" value="ECO:0007669"/>
    <property type="project" value="UniProtKB-UniRule"/>
</dbReference>
<dbReference type="HAMAP" id="MF_00227">
    <property type="entry name" value="RNase_P"/>
    <property type="match status" value="1"/>
</dbReference>
<keyword evidence="5 7" id="KW-0378">Hydrolase</keyword>
<evidence type="ECO:0000313" key="10">
    <source>
        <dbReference type="Proteomes" id="UP000605253"/>
    </source>
</evidence>
<comment type="catalytic activity">
    <reaction evidence="7">
        <text>Endonucleolytic cleavage of RNA, removing 5'-extranucleotides from tRNA precursor.</text>
        <dbReference type="EC" id="3.1.26.5"/>
    </reaction>
</comment>
<dbReference type="InterPro" id="IPR020568">
    <property type="entry name" value="Ribosomal_Su5_D2-typ_SF"/>
</dbReference>
<dbReference type="GO" id="GO:0030677">
    <property type="term" value="C:ribonuclease P complex"/>
    <property type="evidence" value="ECO:0007669"/>
    <property type="project" value="TreeGrafter"/>
</dbReference>
<dbReference type="PANTHER" id="PTHR33992:SF1">
    <property type="entry name" value="RIBONUCLEASE P PROTEIN COMPONENT"/>
    <property type="match status" value="1"/>
</dbReference>
<dbReference type="AlphaFoldDB" id="A0A917CJV3"/>
<evidence type="ECO:0000313" key="9">
    <source>
        <dbReference type="EMBL" id="GGF88969.1"/>
    </source>
</evidence>
<dbReference type="Gene3D" id="3.30.230.10">
    <property type="match status" value="1"/>
</dbReference>
<keyword evidence="4 7" id="KW-0255">Endonuclease</keyword>
<gene>
    <name evidence="7 9" type="primary">rnpA</name>
    <name evidence="9" type="ORF">GCM10011365_07700</name>
</gene>
<keyword evidence="2 7" id="KW-0819">tRNA processing</keyword>
<dbReference type="InterPro" id="IPR014721">
    <property type="entry name" value="Ribsml_uS5_D2-typ_fold_subgr"/>
</dbReference>
<evidence type="ECO:0000256" key="1">
    <source>
        <dbReference type="ARBA" id="ARBA00002663"/>
    </source>
</evidence>
<dbReference type="Pfam" id="PF00825">
    <property type="entry name" value="Ribonuclease_P"/>
    <property type="match status" value="1"/>
</dbReference>
<evidence type="ECO:0000256" key="4">
    <source>
        <dbReference type="ARBA" id="ARBA00022759"/>
    </source>
</evidence>
<proteinExistence type="inferred from homology"/>
<evidence type="ECO:0000256" key="8">
    <source>
        <dbReference type="NCBIfam" id="TIGR00188"/>
    </source>
</evidence>
<keyword evidence="3 7" id="KW-0540">Nuclease</keyword>
<dbReference type="GO" id="GO:0042781">
    <property type="term" value="F:3'-tRNA processing endoribonuclease activity"/>
    <property type="evidence" value="ECO:0007669"/>
    <property type="project" value="TreeGrafter"/>
</dbReference>
<dbReference type="PROSITE" id="PS00648">
    <property type="entry name" value="RIBONUCLEASE_P"/>
    <property type="match status" value="1"/>
</dbReference>